<feature type="non-terminal residue" evidence="2">
    <location>
        <position position="57"/>
    </location>
</feature>
<feature type="non-terminal residue" evidence="2">
    <location>
        <position position="1"/>
    </location>
</feature>
<feature type="domain" description="Reverse transcriptase/retrotransposon-derived protein RNase H-like" evidence="1">
    <location>
        <begin position="3"/>
        <end position="56"/>
    </location>
</feature>
<protein>
    <recommendedName>
        <fullName evidence="1">Reverse transcriptase/retrotransposon-derived protein RNase H-like domain-containing protein</fullName>
    </recommendedName>
</protein>
<evidence type="ECO:0000259" key="1">
    <source>
        <dbReference type="Pfam" id="PF17919"/>
    </source>
</evidence>
<dbReference type="InterPro" id="IPR041577">
    <property type="entry name" value="RT_RNaseH_2"/>
</dbReference>
<dbReference type="Pfam" id="PF17919">
    <property type="entry name" value="RT_RNaseH_2"/>
    <property type="match status" value="1"/>
</dbReference>
<evidence type="ECO:0000313" key="2">
    <source>
        <dbReference type="EMBL" id="KAH9301179.1"/>
    </source>
</evidence>
<dbReference type="Proteomes" id="UP000824469">
    <property type="component" value="Unassembled WGS sequence"/>
</dbReference>
<name>A0AA38FCP9_TAXCH</name>
<comment type="caution">
    <text evidence="2">The sequence shown here is derived from an EMBL/GenBank/DDBJ whole genome shotgun (WGS) entry which is preliminary data.</text>
</comment>
<organism evidence="2 3">
    <name type="scientific">Taxus chinensis</name>
    <name type="common">Chinese yew</name>
    <name type="synonym">Taxus wallichiana var. chinensis</name>
    <dbReference type="NCBI Taxonomy" id="29808"/>
    <lineage>
        <taxon>Eukaryota</taxon>
        <taxon>Viridiplantae</taxon>
        <taxon>Streptophyta</taxon>
        <taxon>Embryophyta</taxon>
        <taxon>Tracheophyta</taxon>
        <taxon>Spermatophyta</taxon>
        <taxon>Pinopsida</taxon>
        <taxon>Pinidae</taxon>
        <taxon>Conifers II</taxon>
        <taxon>Cupressales</taxon>
        <taxon>Taxaceae</taxon>
        <taxon>Taxus</taxon>
    </lineage>
</organism>
<dbReference type="InterPro" id="IPR043502">
    <property type="entry name" value="DNA/RNA_pol_sf"/>
</dbReference>
<dbReference type="EMBL" id="JAHRHJ020000009">
    <property type="protein sequence ID" value="KAH9301179.1"/>
    <property type="molecule type" value="Genomic_DNA"/>
</dbReference>
<evidence type="ECO:0000313" key="3">
    <source>
        <dbReference type="Proteomes" id="UP000824469"/>
    </source>
</evidence>
<dbReference type="AlphaFoldDB" id="A0AA38FCP9"/>
<reference evidence="2 3" key="1">
    <citation type="journal article" date="2021" name="Nat. Plants">
        <title>The Taxus genome provides insights into paclitaxel biosynthesis.</title>
        <authorList>
            <person name="Xiong X."/>
            <person name="Gou J."/>
            <person name="Liao Q."/>
            <person name="Li Y."/>
            <person name="Zhou Q."/>
            <person name="Bi G."/>
            <person name="Li C."/>
            <person name="Du R."/>
            <person name="Wang X."/>
            <person name="Sun T."/>
            <person name="Guo L."/>
            <person name="Liang H."/>
            <person name="Lu P."/>
            <person name="Wu Y."/>
            <person name="Zhang Z."/>
            <person name="Ro D.K."/>
            <person name="Shang Y."/>
            <person name="Huang S."/>
            <person name="Yan J."/>
        </authorList>
    </citation>
    <scope>NUCLEOTIDE SEQUENCE [LARGE SCALE GENOMIC DNA]</scope>
    <source>
        <strain evidence="2">Ta-2019</strain>
    </source>
</reference>
<gene>
    <name evidence="2" type="ORF">KI387_012762</name>
</gene>
<dbReference type="SUPFAM" id="SSF56672">
    <property type="entry name" value="DNA/RNA polymerases"/>
    <property type="match status" value="1"/>
</dbReference>
<sequence length="57" mass="6392">TLVLATPNFSKTFNVECDTSGPGLGVVLMQEGRPIAFESHQFKGKYLLKPLYEKEMM</sequence>
<keyword evidence="3" id="KW-1185">Reference proteome</keyword>
<dbReference type="PANTHER" id="PTHR35046">
    <property type="entry name" value="ZINC KNUCKLE (CCHC-TYPE) FAMILY PROTEIN"/>
    <property type="match status" value="1"/>
</dbReference>
<proteinExistence type="predicted"/>
<accession>A0AA38FCP9</accession>
<dbReference type="PANTHER" id="PTHR35046:SF9">
    <property type="entry name" value="RNA-DIRECTED DNA POLYMERASE"/>
    <property type="match status" value="1"/>
</dbReference>